<dbReference type="PROSITE" id="PS50084">
    <property type="entry name" value="KH_TYPE_1"/>
    <property type="match status" value="3"/>
</dbReference>
<dbReference type="GO" id="GO:0003723">
    <property type="term" value="F:RNA binding"/>
    <property type="evidence" value="ECO:0007669"/>
    <property type="project" value="UniProtKB-UniRule"/>
</dbReference>
<name>A0A9P0H3T9_NEZVI</name>
<evidence type="ECO:0000256" key="7">
    <source>
        <dbReference type="PROSITE-ProRule" id="PRU00117"/>
    </source>
</evidence>
<comment type="subcellular location">
    <subcellularLocation>
        <location evidence="1">Nucleus</location>
    </subcellularLocation>
</comment>
<protein>
    <recommendedName>
        <fullName evidence="9">K Homology domain-containing protein</fullName>
    </recommendedName>
</protein>
<dbReference type="CDD" id="cd22435">
    <property type="entry name" value="KH-I_NOVA_rpt1"/>
    <property type="match status" value="1"/>
</dbReference>
<dbReference type="InterPro" id="IPR004087">
    <property type="entry name" value="KH_dom"/>
</dbReference>
<dbReference type="GO" id="GO:0010468">
    <property type="term" value="P:regulation of gene expression"/>
    <property type="evidence" value="ECO:0007669"/>
    <property type="project" value="UniProtKB-ARBA"/>
</dbReference>
<feature type="domain" description="K Homology" evidence="9">
    <location>
        <begin position="136"/>
        <end position="208"/>
    </location>
</feature>
<dbReference type="GO" id="GO:0005634">
    <property type="term" value="C:nucleus"/>
    <property type="evidence" value="ECO:0007669"/>
    <property type="project" value="UniProtKB-SubCell"/>
</dbReference>
<dbReference type="InterPro" id="IPR036612">
    <property type="entry name" value="KH_dom_type_1_sf"/>
</dbReference>
<feature type="domain" description="K Homology" evidence="9">
    <location>
        <begin position="401"/>
        <end position="474"/>
    </location>
</feature>
<dbReference type="Gene3D" id="3.30.1370.10">
    <property type="entry name" value="K Homology domain, type 1"/>
    <property type="match status" value="3"/>
</dbReference>
<dbReference type="AlphaFoldDB" id="A0A9P0H3T9"/>
<reference evidence="10" key="1">
    <citation type="submission" date="2022-01" db="EMBL/GenBank/DDBJ databases">
        <authorList>
            <person name="King R."/>
        </authorList>
    </citation>
    <scope>NUCLEOTIDE SEQUENCE</scope>
</reference>
<dbReference type="InterPro" id="IPR004088">
    <property type="entry name" value="KH_dom_type_1"/>
</dbReference>
<dbReference type="GO" id="GO:0006397">
    <property type="term" value="P:mRNA processing"/>
    <property type="evidence" value="ECO:0007669"/>
    <property type="project" value="UniProtKB-KW"/>
</dbReference>
<dbReference type="InterPro" id="IPR047276">
    <property type="entry name" value="KH-I_NOVA_rpt2"/>
</dbReference>
<dbReference type="InterPro" id="IPR047275">
    <property type="entry name" value="KH-I_NOVA_rpt1"/>
</dbReference>
<evidence type="ECO:0000256" key="8">
    <source>
        <dbReference type="SAM" id="MobiDB-lite"/>
    </source>
</evidence>
<dbReference type="EMBL" id="OV725078">
    <property type="protein sequence ID" value="CAH1393255.1"/>
    <property type="molecule type" value="Genomic_DNA"/>
</dbReference>
<keyword evidence="11" id="KW-1185">Reference proteome</keyword>
<evidence type="ECO:0000256" key="6">
    <source>
        <dbReference type="ARBA" id="ARBA00023242"/>
    </source>
</evidence>
<keyword evidence="5" id="KW-0508">mRNA splicing</keyword>
<dbReference type="SUPFAM" id="SSF54791">
    <property type="entry name" value="Eukaryotic type KH-domain (KH-domain type I)"/>
    <property type="match status" value="3"/>
</dbReference>
<dbReference type="Pfam" id="PF00013">
    <property type="entry name" value="KH_1"/>
    <property type="match status" value="3"/>
</dbReference>
<dbReference type="PANTHER" id="PTHR10288">
    <property type="entry name" value="KH DOMAIN CONTAINING RNA BINDING PROTEIN"/>
    <property type="match status" value="1"/>
</dbReference>
<evidence type="ECO:0000313" key="11">
    <source>
        <dbReference type="Proteomes" id="UP001152798"/>
    </source>
</evidence>
<feature type="region of interest" description="Disordered" evidence="8">
    <location>
        <begin position="1"/>
        <end position="35"/>
    </location>
</feature>
<evidence type="ECO:0000313" key="10">
    <source>
        <dbReference type="EMBL" id="CAH1393255.1"/>
    </source>
</evidence>
<evidence type="ECO:0000256" key="4">
    <source>
        <dbReference type="ARBA" id="ARBA00022884"/>
    </source>
</evidence>
<feature type="domain" description="K Homology" evidence="9">
    <location>
        <begin position="43"/>
        <end position="116"/>
    </location>
</feature>
<keyword evidence="4 7" id="KW-0694">RNA-binding</keyword>
<organism evidence="10 11">
    <name type="scientific">Nezara viridula</name>
    <name type="common">Southern green stink bug</name>
    <name type="synonym">Cimex viridulus</name>
    <dbReference type="NCBI Taxonomy" id="85310"/>
    <lineage>
        <taxon>Eukaryota</taxon>
        <taxon>Metazoa</taxon>
        <taxon>Ecdysozoa</taxon>
        <taxon>Arthropoda</taxon>
        <taxon>Hexapoda</taxon>
        <taxon>Insecta</taxon>
        <taxon>Pterygota</taxon>
        <taxon>Neoptera</taxon>
        <taxon>Paraneoptera</taxon>
        <taxon>Hemiptera</taxon>
        <taxon>Heteroptera</taxon>
        <taxon>Panheteroptera</taxon>
        <taxon>Pentatomomorpha</taxon>
        <taxon>Pentatomoidea</taxon>
        <taxon>Pentatomidae</taxon>
        <taxon>Pentatominae</taxon>
        <taxon>Nezara</taxon>
    </lineage>
</organism>
<dbReference type="InterPro" id="IPR047274">
    <property type="entry name" value="KH-I_NOVA_rpt3"/>
</dbReference>
<sequence>MAGDSGIQTCSSPENADSRKRPLDTDVEDGTTKKSNCSSGNDGIYHFKILVPSVAAGAIIGKGGETIAQLQKDTNARVKMSKANDFYPGTSERVCLISGNIDSIMEVLDFITFKIREKPDLNCKAGVEHDLKGGEREKQVKILVPNSTAGMIIGKGGKYIKQLKDESGAYVQISQKAKDQSLQERCITVMGDVNNNKKACAMILTKVQEDPQSGSSLNVSYADITGPVANYNPTGSPYAQPSSQQQFAPSSTIAASIPWAGLNDSAGLNGITLTLNLEPNNTPSQAVVSQVISAITVALNNTGYTENVKAEISNAIATLGKYRMLGVTWTGNSPTPTYVGMQALESASNGFFGQIGGTARSVIDLALEPVRHLTSGPNSPPHLNNSAFSLGNHDSSDKNKDTRKVEMEIAEAIVGAILGHGGRSLIEIQHSSGAIIQISKKGIYAPGTRNRIVTITGSANSVSFAQYLIAQKIKDVELKRTRLSQHLMLH</sequence>
<dbReference type="SMART" id="SM00322">
    <property type="entry name" value="KH"/>
    <property type="match status" value="3"/>
</dbReference>
<keyword evidence="2" id="KW-0507">mRNA processing</keyword>
<evidence type="ECO:0000256" key="2">
    <source>
        <dbReference type="ARBA" id="ARBA00022664"/>
    </source>
</evidence>
<dbReference type="CDD" id="cd22436">
    <property type="entry name" value="KH-I_NOVA_rpt2"/>
    <property type="match status" value="1"/>
</dbReference>
<dbReference type="CDD" id="cd09031">
    <property type="entry name" value="KH-I_NOVA_rpt3"/>
    <property type="match status" value="1"/>
</dbReference>
<feature type="compositionally biased region" description="Polar residues" evidence="8">
    <location>
        <begin position="375"/>
        <end position="393"/>
    </location>
</feature>
<keyword evidence="3" id="KW-0677">Repeat</keyword>
<feature type="region of interest" description="Disordered" evidence="8">
    <location>
        <begin position="373"/>
        <end position="401"/>
    </location>
</feature>
<dbReference type="OrthoDB" id="441329at2759"/>
<feature type="compositionally biased region" description="Polar residues" evidence="8">
    <location>
        <begin position="1"/>
        <end position="15"/>
    </location>
</feature>
<dbReference type="Proteomes" id="UP001152798">
    <property type="component" value="Chromosome 2"/>
</dbReference>
<accession>A0A9P0H3T9</accession>
<evidence type="ECO:0000259" key="9">
    <source>
        <dbReference type="SMART" id="SM00322"/>
    </source>
</evidence>
<dbReference type="GO" id="GO:0008380">
    <property type="term" value="P:RNA splicing"/>
    <property type="evidence" value="ECO:0007669"/>
    <property type="project" value="UniProtKB-KW"/>
</dbReference>
<keyword evidence="6" id="KW-0539">Nucleus</keyword>
<evidence type="ECO:0000256" key="1">
    <source>
        <dbReference type="ARBA" id="ARBA00004123"/>
    </source>
</evidence>
<evidence type="ECO:0000256" key="5">
    <source>
        <dbReference type="ARBA" id="ARBA00023187"/>
    </source>
</evidence>
<dbReference type="FunFam" id="3.30.1370.10:FF:000022">
    <property type="entry name" value="RNA-binding protein Nova-1 isoform 1"/>
    <property type="match status" value="1"/>
</dbReference>
<gene>
    <name evidence="10" type="ORF">NEZAVI_LOCUS3955</name>
</gene>
<proteinExistence type="predicted"/>
<evidence type="ECO:0000256" key="3">
    <source>
        <dbReference type="ARBA" id="ARBA00022737"/>
    </source>
</evidence>